<dbReference type="RefSeq" id="WP_311423452.1">
    <property type="nucleotide sequence ID" value="NZ_JAVREH010000016.1"/>
</dbReference>
<name>A0ABU2JBE9_9ACTN</name>
<dbReference type="EMBL" id="JAVREH010000016">
    <property type="protein sequence ID" value="MDT0262301.1"/>
    <property type="molecule type" value="Genomic_DNA"/>
</dbReference>
<comment type="caution">
    <text evidence="1">The sequence shown here is derived from an EMBL/GenBank/DDBJ whole genome shotgun (WGS) entry which is preliminary data.</text>
</comment>
<dbReference type="Proteomes" id="UP001183176">
    <property type="component" value="Unassembled WGS sequence"/>
</dbReference>
<evidence type="ECO:0000313" key="1">
    <source>
        <dbReference type="EMBL" id="MDT0262301.1"/>
    </source>
</evidence>
<organism evidence="1 2">
    <name type="scientific">Jatrophihabitans lederbergiae</name>
    <dbReference type="NCBI Taxonomy" id="3075547"/>
    <lineage>
        <taxon>Bacteria</taxon>
        <taxon>Bacillati</taxon>
        <taxon>Actinomycetota</taxon>
        <taxon>Actinomycetes</taxon>
        <taxon>Jatrophihabitantales</taxon>
        <taxon>Jatrophihabitantaceae</taxon>
        <taxon>Jatrophihabitans</taxon>
    </lineage>
</organism>
<evidence type="ECO:0000313" key="2">
    <source>
        <dbReference type="Proteomes" id="UP001183176"/>
    </source>
</evidence>
<reference evidence="2" key="1">
    <citation type="submission" date="2023-07" db="EMBL/GenBank/DDBJ databases">
        <title>30 novel species of actinomycetes from the DSMZ collection.</title>
        <authorList>
            <person name="Nouioui I."/>
        </authorList>
    </citation>
    <scope>NUCLEOTIDE SEQUENCE [LARGE SCALE GENOMIC DNA]</scope>
    <source>
        <strain evidence="2">DSM 44399</strain>
    </source>
</reference>
<dbReference type="SUPFAM" id="SSF109709">
    <property type="entry name" value="KorB DNA-binding domain-like"/>
    <property type="match status" value="1"/>
</dbReference>
<proteinExistence type="predicted"/>
<evidence type="ECO:0008006" key="3">
    <source>
        <dbReference type="Google" id="ProtNLM"/>
    </source>
</evidence>
<accession>A0ABU2JBE9</accession>
<gene>
    <name evidence="1" type="ORF">RM423_12965</name>
</gene>
<keyword evidence="2" id="KW-1185">Reference proteome</keyword>
<sequence>MSANRVCPECRFTGSYATDAIADYQHGRHSCAKQLRRAECARRRAERRANGIKRDCDHQRAHHVHGTRTAYVRDRCRCQRCTAANTAASRCANRDRAYGHWQPYIDASPATAHIHVLRASGFGLRRIADLAHVSTSTLRALLGTGPDGATARAKIRPDTAARILAIEPERAAPAAYSKVDPTGTRRRLQALVAIGWTLAQLAVQLHRTTTHLTRTLAAAHVTARTAKQVRDLYNRLWNVRPPQHTSAERAAVEAARTAAAQRGWLPPLVWDDIDSDPDPDPYKRDQASAGAADIDGIAIERAVAGDGVRLDQLTPAEQAEVVRRMTERGKSIRDIATQLSTTRRTVSRRRETVNAT</sequence>
<protein>
    <recommendedName>
        <fullName evidence="3">Helix-turn-helix domain containing protein</fullName>
    </recommendedName>
</protein>